<dbReference type="VEuPathDB" id="VectorBase:SSCA009841"/>
<dbReference type="AlphaFoldDB" id="A0A132ABG4"/>
<evidence type="ECO:0000313" key="2">
    <source>
        <dbReference type="Proteomes" id="UP000616769"/>
    </source>
</evidence>
<protein>
    <submittedName>
        <fullName evidence="1">Uncharacterized protein</fullName>
    </submittedName>
</protein>
<accession>A0A132ABG4</accession>
<proteinExistence type="predicted"/>
<reference evidence="1 2" key="1">
    <citation type="journal article" date="2015" name="Parasit. Vectors">
        <title>Draft genome of the scabies mite.</title>
        <authorList>
            <person name="Rider S.D.Jr."/>
            <person name="Morgan M.S."/>
            <person name="Arlian L.G."/>
        </authorList>
    </citation>
    <scope>NUCLEOTIDE SEQUENCE [LARGE SCALE GENOMIC DNA]</scope>
    <source>
        <strain evidence="1">Arlian Lab</strain>
    </source>
</reference>
<organism evidence="1 2">
    <name type="scientific">Sarcoptes scabiei</name>
    <name type="common">Itch mite</name>
    <name type="synonym">Acarus scabiei</name>
    <dbReference type="NCBI Taxonomy" id="52283"/>
    <lineage>
        <taxon>Eukaryota</taxon>
        <taxon>Metazoa</taxon>
        <taxon>Ecdysozoa</taxon>
        <taxon>Arthropoda</taxon>
        <taxon>Chelicerata</taxon>
        <taxon>Arachnida</taxon>
        <taxon>Acari</taxon>
        <taxon>Acariformes</taxon>
        <taxon>Sarcoptiformes</taxon>
        <taxon>Astigmata</taxon>
        <taxon>Psoroptidia</taxon>
        <taxon>Sarcoptoidea</taxon>
        <taxon>Sarcoptidae</taxon>
        <taxon>Sarcoptinae</taxon>
        <taxon>Sarcoptes</taxon>
    </lineage>
</organism>
<comment type="caution">
    <text evidence="1">The sequence shown here is derived from an EMBL/GenBank/DDBJ whole genome shotgun (WGS) entry which is preliminary data.</text>
</comment>
<dbReference type="EMBL" id="JXLN01012321">
    <property type="protein sequence ID" value="KPM08322.1"/>
    <property type="molecule type" value="Genomic_DNA"/>
</dbReference>
<gene>
    <name evidence="1" type="ORF">QR98_0068380</name>
</gene>
<name>A0A132ABG4_SARSC</name>
<sequence>MDYFDSILTALLGEKIDQKLRFLLFSIYQIRGYYDVDVRKSSRQNNAPILWIKINFFPHHNLDFESI</sequence>
<dbReference type="Proteomes" id="UP000616769">
    <property type="component" value="Unassembled WGS sequence"/>
</dbReference>
<evidence type="ECO:0000313" key="1">
    <source>
        <dbReference type="EMBL" id="KPM08322.1"/>
    </source>
</evidence>